<keyword evidence="2" id="KW-0808">Transferase</keyword>
<reference evidence="2 3" key="1">
    <citation type="submission" date="2018-10" db="EMBL/GenBank/DDBJ databases">
        <title>Phylogenomics of Brevibacillus.</title>
        <authorList>
            <person name="Dunlap C."/>
        </authorList>
    </citation>
    <scope>NUCLEOTIDE SEQUENCE [LARGE SCALE GENOMIC DNA]</scope>
    <source>
        <strain evidence="2 3">JCM 12215</strain>
    </source>
</reference>
<keyword evidence="3" id="KW-1185">Reference proteome</keyword>
<dbReference type="Proteomes" id="UP000282028">
    <property type="component" value="Unassembled WGS sequence"/>
</dbReference>
<evidence type="ECO:0000313" key="3">
    <source>
        <dbReference type="Proteomes" id="UP000282028"/>
    </source>
</evidence>
<dbReference type="GO" id="GO:0016747">
    <property type="term" value="F:acyltransferase activity, transferring groups other than amino-acyl groups"/>
    <property type="evidence" value="ECO:0007669"/>
    <property type="project" value="InterPro"/>
</dbReference>
<dbReference type="OrthoDB" id="8453373at2"/>
<dbReference type="Gene3D" id="3.40.630.30">
    <property type="match status" value="1"/>
</dbReference>
<feature type="domain" description="N-acetyltransferase" evidence="1">
    <location>
        <begin position="28"/>
        <end position="174"/>
    </location>
</feature>
<accession>A0A3M8CMJ1</accession>
<evidence type="ECO:0000313" key="2">
    <source>
        <dbReference type="EMBL" id="RNB76858.1"/>
    </source>
</evidence>
<dbReference type="EMBL" id="RHHR01000003">
    <property type="protein sequence ID" value="RNB76858.1"/>
    <property type="molecule type" value="Genomic_DNA"/>
</dbReference>
<evidence type="ECO:0000259" key="1">
    <source>
        <dbReference type="PROSITE" id="PS51186"/>
    </source>
</evidence>
<dbReference type="InterPro" id="IPR016181">
    <property type="entry name" value="Acyl_CoA_acyltransferase"/>
</dbReference>
<dbReference type="CDD" id="cd04301">
    <property type="entry name" value="NAT_SF"/>
    <property type="match status" value="1"/>
</dbReference>
<protein>
    <submittedName>
        <fullName evidence="2">GNAT family N-acetyltransferase</fullName>
    </submittedName>
</protein>
<proteinExistence type="predicted"/>
<sequence>MPLRDSSPSTIYGKVWIIKRGNVCLQALPLQHLSEADIPDLLALTKAVEWDYHAPELHTLYSLGKIYGHRNEKNQLLSCAGVIQYDGHAVIGLVIVHPSCQGMGLGQALMIRCMEEVLADVPMSPADEEAVIHLDAQATGSCRADFVRARMIARASRMPQRNGTYYGIASQFLG</sequence>
<dbReference type="InterPro" id="IPR000182">
    <property type="entry name" value="GNAT_dom"/>
</dbReference>
<dbReference type="PROSITE" id="PS51186">
    <property type="entry name" value="GNAT"/>
    <property type="match status" value="1"/>
</dbReference>
<organism evidence="2 3">
    <name type="scientific">Brevibacillus invocatus</name>
    <dbReference type="NCBI Taxonomy" id="173959"/>
    <lineage>
        <taxon>Bacteria</taxon>
        <taxon>Bacillati</taxon>
        <taxon>Bacillota</taxon>
        <taxon>Bacilli</taxon>
        <taxon>Bacillales</taxon>
        <taxon>Paenibacillaceae</taxon>
        <taxon>Brevibacillus</taxon>
    </lineage>
</organism>
<comment type="caution">
    <text evidence="2">The sequence shown here is derived from an EMBL/GenBank/DDBJ whole genome shotgun (WGS) entry which is preliminary data.</text>
</comment>
<name>A0A3M8CMJ1_9BACL</name>
<dbReference type="AlphaFoldDB" id="A0A3M8CMJ1"/>
<gene>
    <name evidence="2" type="ORF">EDM52_01280</name>
</gene>
<dbReference type="Pfam" id="PF00583">
    <property type="entry name" value="Acetyltransf_1"/>
    <property type="match status" value="1"/>
</dbReference>
<dbReference type="SUPFAM" id="SSF55729">
    <property type="entry name" value="Acyl-CoA N-acyltransferases (Nat)"/>
    <property type="match status" value="1"/>
</dbReference>